<dbReference type="Proteomes" id="UP000694846">
    <property type="component" value="Unplaced"/>
</dbReference>
<keyword evidence="3" id="KW-1185">Reference proteome</keyword>
<evidence type="ECO:0000313" key="3">
    <source>
        <dbReference type="Proteomes" id="UP000694846"/>
    </source>
</evidence>
<name>A0A2S2QIU4_9HEMI</name>
<dbReference type="RefSeq" id="XP_025420483.1">
    <property type="nucleotide sequence ID" value="XM_025564698.1"/>
</dbReference>
<keyword evidence="1" id="KW-0732">Signal</keyword>
<evidence type="ECO:0000313" key="4">
    <source>
        <dbReference type="RefSeq" id="XP_025420483.1"/>
    </source>
</evidence>
<evidence type="ECO:0000313" key="2">
    <source>
        <dbReference type="EMBL" id="MBY77102.1"/>
    </source>
</evidence>
<reference evidence="2" key="1">
    <citation type="submission" date="2018-04" db="EMBL/GenBank/DDBJ databases">
        <title>Transcriptome assembly of Sipha flava.</title>
        <authorList>
            <person name="Scully E.D."/>
            <person name="Geib S.M."/>
            <person name="Palmer N.A."/>
            <person name="Koch K."/>
            <person name="Bradshaw J."/>
            <person name="Heng-Moss T."/>
            <person name="Sarath G."/>
        </authorList>
    </citation>
    <scope>NUCLEOTIDE SEQUENCE</scope>
</reference>
<reference evidence="4" key="2">
    <citation type="submission" date="2025-04" db="UniProtKB">
        <authorList>
            <consortium name="RefSeq"/>
        </authorList>
    </citation>
    <scope>IDENTIFICATION</scope>
    <source>
        <tissue evidence="4">Whole body</tissue>
    </source>
</reference>
<accession>A0A2S2QIU4</accession>
<sequence length="186" mass="20690">MKLRLVFLVFVLITGYRPRPANDFATAAASSAPSAISDLVTGRASSCNDLKTAVLRCKTTAASSTASGGRGDGAYGEAVLVPSDRGDDDVSRSSSLTIDRSQRLLDDSDGRRKRRRRWSRVDDTQPTAGYRRAVVERQRPRTKRKTIEDMILYGIFFFIEKLELTVYLSLYKIQLLYTAFVAPLLS</sequence>
<proteinExistence type="predicted"/>
<feature type="signal peptide" evidence="1">
    <location>
        <begin position="1"/>
        <end position="21"/>
    </location>
</feature>
<gene>
    <name evidence="4" type="primary">LOC112690650</name>
    <name evidence="2" type="ORF">g.89632</name>
</gene>
<dbReference type="EMBL" id="GGMS01007899">
    <property type="protein sequence ID" value="MBY77102.1"/>
    <property type="molecule type" value="Transcribed_RNA"/>
</dbReference>
<organism evidence="2">
    <name type="scientific">Sipha flava</name>
    <name type="common">yellow sugarcane aphid</name>
    <dbReference type="NCBI Taxonomy" id="143950"/>
    <lineage>
        <taxon>Eukaryota</taxon>
        <taxon>Metazoa</taxon>
        <taxon>Ecdysozoa</taxon>
        <taxon>Arthropoda</taxon>
        <taxon>Hexapoda</taxon>
        <taxon>Insecta</taxon>
        <taxon>Pterygota</taxon>
        <taxon>Neoptera</taxon>
        <taxon>Paraneoptera</taxon>
        <taxon>Hemiptera</taxon>
        <taxon>Sternorrhyncha</taxon>
        <taxon>Aphidomorpha</taxon>
        <taxon>Aphidoidea</taxon>
        <taxon>Aphididae</taxon>
        <taxon>Sipha</taxon>
    </lineage>
</organism>
<feature type="chain" id="PRO_5044579162" evidence="1">
    <location>
        <begin position="22"/>
        <end position="186"/>
    </location>
</feature>
<dbReference type="AlphaFoldDB" id="A0A2S2QIU4"/>
<dbReference type="OrthoDB" id="6627564at2759"/>
<evidence type="ECO:0000256" key="1">
    <source>
        <dbReference type="SAM" id="SignalP"/>
    </source>
</evidence>
<dbReference type="GeneID" id="112690650"/>
<protein>
    <submittedName>
        <fullName evidence="4">Uncharacterized protein LOC112690650</fullName>
    </submittedName>
</protein>